<evidence type="ECO:0000256" key="7">
    <source>
        <dbReference type="SAM" id="MobiDB-lite"/>
    </source>
</evidence>
<dbReference type="SUPFAM" id="SSF54928">
    <property type="entry name" value="RNA-binding domain, RBD"/>
    <property type="match status" value="1"/>
</dbReference>
<proteinExistence type="predicted"/>
<feature type="domain" description="RRM" evidence="8">
    <location>
        <begin position="1"/>
        <end position="78"/>
    </location>
</feature>
<dbReference type="PANTHER" id="PTHR12620">
    <property type="entry name" value="U2 SNRNP AUXILIARY FACTOR, SMALL SUBUNIT"/>
    <property type="match status" value="1"/>
</dbReference>
<dbReference type="InterPro" id="IPR035979">
    <property type="entry name" value="RBD_domain_sf"/>
</dbReference>
<dbReference type="GO" id="GO:0003723">
    <property type="term" value="F:RNA binding"/>
    <property type="evidence" value="ECO:0007669"/>
    <property type="project" value="UniProtKB-UniRule"/>
</dbReference>
<evidence type="ECO:0000256" key="4">
    <source>
        <dbReference type="ARBA" id="ARBA00022833"/>
    </source>
</evidence>
<keyword evidence="4 6" id="KW-0862">Zinc</keyword>
<reference evidence="10 11" key="1">
    <citation type="submission" date="2022-09" db="EMBL/GenBank/DDBJ databases">
        <authorList>
            <person name="Palmer J.M."/>
        </authorList>
    </citation>
    <scope>NUCLEOTIDE SEQUENCE [LARGE SCALE GENOMIC DNA]</scope>
    <source>
        <strain evidence="10 11">DSM 7382</strain>
    </source>
</reference>
<keyword evidence="11" id="KW-1185">Reference proteome</keyword>
<dbReference type="InterPro" id="IPR000504">
    <property type="entry name" value="RRM_dom"/>
</dbReference>
<dbReference type="Gene3D" id="4.10.1000.10">
    <property type="entry name" value="Zinc finger, CCCH-type"/>
    <property type="match status" value="1"/>
</dbReference>
<dbReference type="InterPro" id="IPR000571">
    <property type="entry name" value="Znf_CCCH"/>
</dbReference>
<dbReference type="PROSITE" id="PS50102">
    <property type="entry name" value="RRM"/>
    <property type="match status" value="1"/>
</dbReference>
<dbReference type="EMBL" id="JASBNA010000091">
    <property type="protein sequence ID" value="KAK7677310.1"/>
    <property type="molecule type" value="Genomic_DNA"/>
</dbReference>
<dbReference type="SMART" id="SM00356">
    <property type="entry name" value="ZnF_C3H1"/>
    <property type="match status" value="1"/>
</dbReference>
<dbReference type="InterPro" id="IPR009145">
    <property type="entry name" value="U2AF_small"/>
</dbReference>
<dbReference type="Gene3D" id="3.30.70.330">
    <property type="match status" value="1"/>
</dbReference>
<dbReference type="AlphaFoldDB" id="A0AAW0F8P1"/>
<dbReference type="PROSITE" id="PS50103">
    <property type="entry name" value="ZF_C3H1"/>
    <property type="match status" value="1"/>
</dbReference>
<dbReference type="SMART" id="SM00361">
    <property type="entry name" value="RRM_1"/>
    <property type="match status" value="1"/>
</dbReference>
<feature type="domain" description="C3H1-type" evidence="9">
    <location>
        <begin position="80"/>
        <end position="107"/>
    </location>
</feature>
<dbReference type="GO" id="GO:0089701">
    <property type="term" value="C:U2AF complex"/>
    <property type="evidence" value="ECO:0007669"/>
    <property type="project" value="InterPro"/>
</dbReference>
<dbReference type="Pfam" id="PF00076">
    <property type="entry name" value="RRM_1"/>
    <property type="match status" value="1"/>
</dbReference>
<evidence type="ECO:0000256" key="6">
    <source>
        <dbReference type="PROSITE-ProRule" id="PRU00723"/>
    </source>
</evidence>
<evidence type="ECO:0000313" key="10">
    <source>
        <dbReference type="EMBL" id="KAK7677310.1"/>
    </source>
</evidence>
<dbReference type="Proteomes" id="UP001385951">
    <property type="component" value="Unassembled WGS sequence"/>
</dbReference>
<name>A0AAW0F8P1_9APHY</name>
<dbReference type="Pfam" id="PF00642">
    <property type="entry name" value="zf-CCCH"/>
    <property type="match status" value="1"/>
</dbReference>
<keyword evidence="1 6" id="KW-0479">Metal-binding</keyword>
<evidence type="ECO:0000256" key="2">
    <source>
        <dbReference type="ARBA" id="ARBA00022737"/>
    </source>
</evidence>
<evidence type="ECO:0000256" key="5">
    <source>
        <dbReference type="PROSITE-ProRule" id="PRU00176"/>
    </source>
</evidence>
<dbReference type="GO" id="GO:0008270">
    <property type="term" value="F:zinc ion binding"/>
    <property type="evidence" value="ECO:0007669"/>
    <property type="project" value="UniProtKB-KW"/>
</dbReference>
<gene>
    <name evidence="10" type="ORF">QCA50_019737</name>
</gene>
<evidence type="ECO:0000313" key="11">
    <source>
        <dbReference type="Proteomes" id="UP001385951"/>
    </source>
</evidence>
<keyword evidence="3 6" id="KW-0863">Zinc-finger</keyword>
<keyword evidence="5" id="KW-0694">RNA-binding</keyword>
<organism evidence="10 11">
    <name type="scientific">Cerrena zonata</name>
    <dbReference type="NCBI Taxonomy" id="2478898"/>
    <lineage>
        <taxon>Eukaryota</taxon>
        <taxon>Fungi</taxon>
        <taxon>Dikarya</taxon>
        <taxon>Basidiomycota</taxon>
        <taxon>Agaricomycotina</taxon>
        <taxon>Agaricomycetes</taxon>
        <taxon>Polyporales</taxon>
        <taxon>Cerrenaceae</taxon>
        <taxon>Cerrena</taxon>
    </lineage>
</organism>
<evidence type="ECO:0000256" key="3">
    <source>
        <dbReference type="ARBA" id="ARBA00022771"/>
    </source>
</evidence>
<feature type="region of interest" description="Disordered" evidence="7">
    <location>
        <begin position="162"/>
        <end position="184"/>
    </location>
</feature>
<evidence type="ECO:0000256" key="1">
    <source>
        <dbReference type="ARBA" id="ARBA00022723"/>
    </source>
</evidence>
<accession>A0AAW0F8P1</accession>
<keyword evidence="2" id="KW-0677">Repeat</keyword>
<feature type="zinc finger region" description="C3H1-type" evidence="6">
    <location>
        <begin position="80"/>
        <end position="107"/>
    </location>
</feature>
<evidence type="ECO:0000259" key="9">
    <source>
        <dbReference type="PROSITE" id="PS50103"/>
    </source>
</evidence>
<dbReference type="InterPro" id="IPR012677">
    <property type="entry name" value="Nucleotide-bd_a/b_plait_sf"/>
</dbReference>
<dbReference type="PRINTS" id="PR01848">
    <property type="entry name" value="U2AUXFACTOR"/>
</dbReference>
<comment type="caution">
    <text evidence="10">The sequence shown here is derived from an EMBL/GenBank/DDBJ whole genome shotgun (WGS) entry which is preliminary data.</text>
</comment>
<dbReference type="InterPro" id="IPR003954">
    <property type="entry name" value="RRM_euk-type"/>
</dbReference>
<evidence type="ECO:0000259" key="8">
    <source>
        <dbReference type="PROSITE" id="PS50102"/>
    </source>
</evidence>
<dbReference type="GO" id="GO:0000398">
    <property type="term" value="P:mRNA splicing, via spliceosome"/>
    <property type="evidence" value="ECO:0007669"/>
    <property type="project" value="InterPro"/>
</dbReference>
<protein>
    <submittedName>
        <fullName evidence="10">Uncharacterized protein</fullName>
    </submittedName>
</protein>
<sequence>MNPRQLEQYFDHFFKDVFIRFAQIGEVYAMVVSENDNNHLNGNVYVKFKDPDLAEQAVVLLNQEWFGGRPVHCELSPVSNFSDADCRAYETNTCTRGDKCNFMHVRRPTAELKRQLFKSQDKTILLQKLQKLTGDDQYGLQIRKGGVDAKLFIPEPVPIAISQQDPLPNEEPVDPTNDTNISSTAAVERLFAR</sequence>